<evidence type="ECO:0000313" key="2">
    <source>
        <dbReference type="Proteomes" id="UP000644115"/>
    </source>
</evidence>
<gene>
    <name evidence="1" type="ORF">H8876_07900</name>
</gene>
<dbReference type="RefSeq" id="WP_249287288.1">
    <property type="nucleotide sequence ID" value="NZ_JACRWC010000101.1"/>
</dbReference>
<protein>
    <submittedName>
        <fullName evidence="1">Uncharacterized protein</fullName>
    </submittedName>
</protein>
<evidence type="ECO:0000313" key="1">
    <source>
        <dbReference type="EMBL" id="MBC5999919.1"/>
    </source>
</evidence>
<name>A0A923SM37_9FIRM</name>
<reference evidence="1" key="1">
    <citation type="submission" date="2020-08" db="EMBL/GenBank/DDBJ databases">
        <authorList>
            <person name="Liu C."/>
            <person name="Sun Q."/>
        </authorList>
    </citation>
    <scope>NUCLEOTIDE SEQUENCE</scope>
    <source>
        <strain evidence="1">BX16</strain>
    </source>
</reference>
<dbReference type="AlphaFoldDB" id="A0A923SM37"/>
<keyword evidence="2" id="KW-1185">Reference proteome</keyword>
<sequence>MAQQAGSAMYMAIVVEETVSGFHRETLWYGGDPENLASMIIDVMKDWYEPNKEKLNPAIIRYHKMLENKEKLTFDKLAKEGFKVDGKELRVQMTSNLMQIFAFVMGEICDIFGKRGEKIEDFHSLKEFREHFLTYYDLDDNLKAALNGVNPAALSRALVSIDIKYNYTGRHFQSGSEK</sequence>
<proteinExistence type="predicted"/>
<accession>A0A923SM37</accession>
<dbReference type="Proteomes" id="UP000644115">
    <property type="component" value="Unassembled WGS sequence"/>
</dbReference>
<comment type="caution">
    <text evidence="1">The sequence shown here is derived from an EMBL/GenBank/DDBJ whole genome shotgun (WGS) entry which is preliminary data.</text>
</comment>
<organism evidence="1 2">
    <name type="scientific">Lentihominibacter faecis</name>
    <dbReference type="NCBI Taxonomy" id="2764712"/>
    <lineage>
        <taxon>Bacteria</taxon>
        <taxon>Bacillati</taxon>
        <taxon>Bacillota</taxon>
        <taxon>Clostridia</taxon>
        <taxon>Peptostreptococcales</taxon>
        <taxon>Anaerovoracaceae</taxon>
        <taxon>Lentihominibacter</taxon>
    </lineage>
</organism>
<dbReference type="EMBL" id="JACRWC010000101">
    <property type="protein sequence ID" value="MBC5999919.1"/>
    <property type="molecule type" value="Genomic_DNA"/>
</dbReference>